<feature type="region of interest" description="Disordered" evidence="2">
    <location>
        <begin position="171"/>
        <end position="226"/>
    </location>
</feature>
<proteinExistence type="predicted"/>
<feature type="compositionally biased region" description="Polar residues" evidence="2">
    <location>
        <begin position="135"/>
        <end position="154"/>
    </location>
</feature>
<protein>
    <submittedName>
        <fullName evidence="3">Uncharacterized protein</fullName>
    </submittedName>
</protein>
<feature type="coiled-coil region" evidence="1">
    <location>
        <begin position="43"/>
        <end position="77"/>
    </location>
</feature>
<dbReference type="AlphaFoldDB" id="A0A7R8Z1T2"/>
<feature type="compositionally biased region" description="Polar residues" evidence="2">
    <location>
        <begin position="632"/>
        <end position="642"/>
    </location>
</feature>
<dbReference type="OrthoDB" id="6363430at2759"/>
<evidence type="ECO:0000256" key="2">
    <source>
        <dbReference type="SAM" id="MobiDB-lite"/>
    </source>
</evidence>
<feature type="compositionally biased region" description="Polar residues" evidence="2">
    <location>
        <begin position="700"/>
        <end position="715"/>
    </location>
</feature>
<feature type="compositionally biased region" description="Low complexity" evidence="2">
    <location>
        <begin position="171"/>
        <end position="205"/>
    </location>
</feature>
<evidence type="ECO:0000313" key="3">
    <source>
        <dbReference type="EMBL" id="CAD7094074.1"/>
    </source>
</evidence>
<evidence type="ECO:0000313" key="4">
    <source>
        <dbReference type="Proteomes" id="UP000594454"/>
    </source>
</evidence>
<sequence>MLRERRRHANYKPNRRLDRKSSRGMIYENEELRLRTININAEVERGQSDIRKLRRENEQLKREIWSLRDEYERINKKMCSNRNCSSCEHISNSDSQSEDSEYCEACRESEPRASSFDSTCQHRDEQEKQDKGNLSIHSTQVPSAGLAGSTSFGANSSKEIAENYENAQKTLAQPNAPAAATSSPTPPTSSSGSLSTFVPAASTASGPPPTMTLSSKHNCKVPPSVDSVSSKLRENLHVNFGQLSVLSEENLTNSDGASSVNGDQDANMTQLNKLGESSVSPLREIQSILPPLSHFENIPYEPITTSSLDKAADTLSPAMSDDHHLITNEWSFPTQQAADRDKFTDPNKDERNAEPAKIAPMQQFHSPKHFFSPINPRLIKPPPPSSSTPPIAPPMFANPPDLFVANALASPCHRPVITANQTMETSFHIVRIHRFIFQDGNLEDLLLEIETLQIQLEKHKSYSQEKLPTNEPFSTRKPYRSEMNLVVSCNGCKSSITPIAKQTSASLSTGFDYKSDYFPNNSLMMDTPPPNIPQPMILFPQNLTYLARDTYDHGGSVPILNDITEYPIRPPTSAMVDLGRTNIKTGAPGLPMTALNVIDGAPLSCEEPIATTLAPTSSATPPIPGVGASVNLGGTSMQTGENSLKDTTELSGSGTKLETKKSPAAIRRKLFSGLREDSKSGSTSETNVGGMDKLPERADSNASDNLQNDSSSGSDTTKRKAPRRISITFSDTRKYDEEKNEKYCDRKTEENTLSNKVTTSQIGTSLTSDLQKSHKAPCDLITQSTPNSPHFGARRTSNAGHSHHHHHHHHHGATTHHCTRKLSEESMKYPRKCSRRYSEGTVDTLPAHSSFGSAYSGASGAGASAIVAMDGRRQGSSNFHEVGTSVSERNSNSFASSRESSTSQSTHSQRRKISVSSHNGGKIPWCGCWGNGCL</sequence>
<keyword evidence="1" id="KW-0175">Coiled coil</keyword>
<feature type="compositionally biased region" description="Basic and acidic residues" evidence="2">
    <location>
        <begin position="731"/>
        <end position="741"/>
    </location>
</feature>
<reference evidence="3 4" key="1">
    <citation type="submission" date="2020-11" db="EMBL/GenBank/DDBJ databases">
        <authorList>
            <person name="Wallbank WR R."/>
            <person name="Pardo Diaz C."/>
            <person name="Kozak K."/>
            <person name="Martin S."/>
            <person name="Jiggins C."/>
            <person name="Moest M."/>
            <person name="Warren A I."/>
            <person name="Generalovic N T."/>
            <person name="Byers J.R.P. K."/>
            <person name="Montejo-Kovacevich G."/>
            <person name="Yen C E."/>
        </authorList>
    </citation>
    <scope>NUCLEOTIDE SEQUENCE [LARGE SCALE GENOMIC DNA]</scope>
</reference>
<feature type="compositionally biased region" description="Basic residues" evidence="2">
    <location>
        <begin position="1"/>
        <end position="14"/>
    </location>
</feature>
<feature type="compositionally biased region" description="Basic residues" evidence="2">
    <location>
        <begin position="801"/>
        <end position="820"/>
    </location>
</feature>
<feature type="region of interest" description="Disordered" evidence="2">
    <location>
        <begin position="875"/>
        <end position="918"/>
    </location>
</feature>
<keyword evidence="4" id="KW-1185">Reference proteome</keyword>
<dbReference type="Proteomes" id="UP000594454">
    <property type="component" value="Chromosome 7"/>
</dbReference>
<name>A0A7R8Z1T2_HERIL</name>
<feature type="region of interest" description="Disordered" evidence="2">
    <location>
        <begin position="114"/>
        <end position="154"/>
    </location>
</feature>
<feature type="compositionally biased region" description="Basic and acidic residues" evidence="2">
    <location>
        <begin position="120"/>
        <end position="131"/>
    </location>
</feature>
<accession>A0A7R8Z1T2</accession>
<feature type="region of interest" description="Disordered" evidence="2">
    <location>
        <begin position="613"/>
        <end position="741"/>
    </location>
</feature>
<feature type="compositionally biased region" description="Low complexity" evidence="2">
    <location>
        <begin position="885"/>
        <end position="907"/>
    </location>
</feature>
<feature type="region of interest" description="Disordered" evidence="2">
    <location>
        <begin position="794"/>
        <end position="823"/>
    </location>
</feature>
<gene>
    <name evidence="3" type="ORF">HERILL_LOCUS16308</name>
</gene>
<evidence type="ECO:0000256" key="1">
    <source>
        <dbReference type="SAM" id="Coils"/>
    </source>
</evidence>
<feature type="region of interest" description="Disordered" evidence="2">
    <location>
        <begin position="1"/>
        <end position="22"/>
    </location>
</feature>
<organism evidence="3 4">
    <name type="scientific">Hermetia illucens</name>
    <name type="common">Black soldier fly</name>
    <dbReference type="NCBI Taxonomy" id="343691"/>
    <lineage>
        <taxon>Eukaryota</taxon>
        <taxon>Metazoa</taxon>
        <taxon>Ecdysozoa</taxon>
        <taxon>Arthropoda</taxon>
        <taxon>Hexapoda</taxon>
        <taxon>Insecta</taxon>
        <taxon>Pterygota</taxon>
        <taxon>Neoptera</taxon>
        <taxon>Endopterygota</taxon>
        <taxon>Diptera</taxon>
        <taxon>Brachycera</taxon>
        <taxon>Stratiomyomorpha</taxon>
        <taxon>Stratiomyidae</taxon>
        <taxon>Hermetiinae</taxon>
        <taxon>Hermetia</taxon>
    </lineage>
</organism>
<dbReference type="EMBL" id="LR899015">
    <property type="protein sequence ID" value="CAD7094074.1"/>
    <property type="molecule type" value="Genomic_DNA"/>
</dbReference>